<dbReference type="SUPFAM" id="SSF56112">
    <property type="entry name" value="Protein kinase-like (PK-like)"/>
    <property type="match status" value="1"/>
</dbReference>
<evidence type="ECO:0000256" key="6">
    <source>
        <dbReference type="ARBA" id="ARBA00023180"/>
    </source>
</evidence>
<evidence type="ECO:0000256" key="1">
    <source>
        <dbReference type="ARBA" id="ARBA00004370"/>
    </source>
</evidence>
<protein>
    <recommendedName>
        <fullName evidence="9">Tyrosine-protein kinase catalytic domain-containing protein</fullName>
    </recommendedName>
</protein>
<comment type="subcellular location">
    <subcellularLocation>
        <location evidence="1">Membrane</location>
    </subcellularLocation>
</comment>
<dbReference type="FunFam" id="3.80.10.10:FF:000041">
    <property type="entry name" value="LRR receptor-like serine/threonine-protein kinase ERECTA"/>
    <property type="match status" value="1"/>
</dbReference>
<keyword evidence="4" id="KW-0677">Repeat</keyword>
<dbReference type="PANTHER" id="PTHR48007:SF77">
    <property type="entry name" value="PROTEIN KINASE DOMAIN-CONTAINING PROTEIN"/>
    <property type="match status" value="1"/>
</dbReference>
<keyword evidence="8" id="KW-1133">Transmembrane helix</keyword>
<dbReference type="InterPro" id="IPR032675">
    <property type="entry name" value="LRR_dom_sf"/>
</dbReference>
<dbReference type="SUPFAM" id="SSF52058">
    <property type="entry name" value="L domain-like"/>
    <property type="match status" value="1"/>
</dbReference>
<dbReference type="InterPro" id="IPR001611">
    <property type="entry name" value="Leu-rich_rpt"/>
</dbReference>
<evidence type="ECO:0000256" key="7">
    <source>
        <dbReference type="SAM" id="MobiDB-lite"/>
    </source>
</evidence>
<dbReference type="GO" id="GO:0004713">
    <property type="term" value="F:protein tyrosine kinase activity"/>
    <property type="evidence" value="ECO:0007669"/>
    <property type="project" value="InterPro"/>
</dbReference>
<gene>
    <name evidence="10" type="ORF">FSB_LOCUS41097</name>
</gene>
<dbReference type="InterPro" id="IPR046959">
    <property type="entry name" value="PRK1-6/SRF4-like"/>
</dbReference>
<feature type="transmembrane region" description="Helical" evidence="8">
    <location>
        <begin position="7"/>
        <end position="26"/>
    </location>
</feature>
<dbReference type="InterPro" id="IPR001245">
    <property type="entry name" value="Ser-Thr/Tyr_kinase_cat_dom"/>
</dbReference>
<evidence type="ECO:0000259" key="9">
    <source>
        <dbReference type="SMART" id="SM00219"/>
    </source>
</evidence>
<feature type="domain" description="Tyrosine-protein kinase catalytic" evidence="9">
    <location>
        <begin position="305"/>
        <end position="526"/>
    </location>
</feature>
<keyword evidence="8" id="KW-0812">Transmembrane</keyword>
<sequence length="569" mass="64374">MQNKRDFILFLTKLVCIAVLPLFIMVCMGGQSSESESLFNLIKAVDPQNVLGIGWNGLVPHPCLHKLMGVKCNSQCTTIVEIRLENLNLSGIVDVDSLCKLSNLRVLSLAKNQIRGNIPNSILHCTRLTYLNLSNNHLSGRLPLALTKLKYLRRLDISNNHFTSIMPHFMHELKPLYTYYSKSSAVQRISTVDWVEEVHSIHTLSESPQSSESYADQESNESNAGNEHSYAGWDILIPLVLGVGLFLLFIYIVGQKAKNSAKEREILKNLQDSPLKTPPAKAREEVKPVERHSELVFLVEEHERFELEELLEATADLKSQTLCSSLYKVILKNSALYAVKRLKQLQVSFEEFSQTMRQTGSLKHPNMLPLVAYHSTNEEKLFIYKYQSHGSLLNLLEDYIEGKRDFPWELRLSIASGIARDPVKACILTSNGYTAPEKSLTEQGDVFSFGVILLELLTSKTVEKSGIDLPKWVRAMVREEWTGEVFDKEVSKAATQWAFPLLNIALKCVSDSAENRPNISEIWEKIEEVVNAQRDHSNSPRTCCESNQHECCLLHTILPDTWDTPGSNY</sequence>
<name>A0A2N9HMM0_FAGSY</name>
<dbReference type="InterPro" id="IPR020635">
    <property type="entry name" value="Tyr_kinase_cat_dom"/>
</dbReference>
<dbReference type="AlphaFoldDB" id="A0A2N9HMM0"/>
<evidence type="ECO:0000256" key="8">
    <source>
        <dbReference type="SAM" id="Phobius"/>
    </source>
</evidence>
<dbReference type="Pfam" id="PF12799">
    <property type="entry name" value="LRR_4"/>
    <property type="match status" value="1"/>
</dbReference>
<dbReference type="Pfam" id="PF07714">
    <property type="entry name" value="PK_Tyr_Ser-Thr"/>
    <property type="match status" value="1"/>
</dbReference>
<reference evidence="10" key="1">
    <citation type="submission" date="2018-02" db="EMBL/GenBank/DDBJ databases">
        <authorList>
            <person name="Cohen D.B."/>
            <person name="Kent A.D."/>
        </authorList>
    </citation>
    <scope>NUCLEOTIDE SEQUENCE</scope>
</reference>
<dbReference type="Gene3D" id="3.80.10.10">
    <property type="entry name" value="Ribonuclease Inhibitor"/>
    <property type="match status" value="1"/>
</dbReference>
<dbReference type="EMBL" id="OIVN01003732">
    <property type="protein sequence ID" value="SPD13215.1"/>
    <property type="molecule type" value="Genomic_DNA"/>
</dbReference>
<dbReference type="PANTHER" id="PTHR48007">
    <property type="entry name" value="LEUCINE-RICH REPEAT RECEPTOR-LIKE PROTEIN KINASE PXC1"/>
    <property type="match status" value="1"/>
</dbReference>
<proteinExistence type="predicted"/>
<keyword evidence="5 8" id="KW-0472">Membrane</keyword>
<dbReference type="Gene3D" id="1.10.510.10">
    <property type="entry name" value="Transferase(Phosphotransferase) domain 1"/>
    <property type="match status" value="1"/>
</dbReference>
<evidence type="ECO:0000313" key="10">
    <source>
        <dbReference type="EMBL" id="SPD13215.1"/>
    </source>
</evidence>
<evidence type="ECO:0000256" key="5">
    <source>
        <dbReference type="ARBA" id="ARBA00023136"/>
    </source>
</evidence>
<dbReference type="Gene3D" id="3.30.200.20">
    <property type="entry name" value="Phosphorylase Kinase, domain 1"/>
    <property type="match status" value="1"/>
</dbReference>
<organism evidence="10">
    <name type="scientific">Fagus sylvatica</name>
    <name type="common">Beechnut</name>
    <dbReference type="NCBI Taxonomy" id="28930"/>
    <lineage>
        <taxon>Eukaryota</taxon>
        <taxon>Viridiplantae</taxon>
        <taxon>Streptophyta</taxon>
        <taxon>Embryophyta</taxon>
        <taxon>Tracheophyta</taxon>
        <taxon>Spermatophyta</taxon>
        <taxon>Magnoliopsida</taxon>
        <taxon>eudicotyledons</taxon>
        <taxon>Gunneridae</taxon>
        <taxon>Pentapetalae</taxon>
        <taxon>rosids</taxon>
        <taxon>fabids</taxon>
        <taxon>Fagales</taxon>
        <taxon>Fagaceae</taxon>
        <taxon>Fagus</taxon>
    </lineage>
</organism>
<dbReference type="InterPro" id="IPR025875">
    <property type="entry name" value="Leu-rich_rpt_4"/>
</dbReference>
<keyword evidence="3" id="KW-0732">Signal</keyword>
<feature type="transmembrane region" description="Helical" evidence="8">
    <location>
        <begin position="230"/>
        <end position="254"/>
    </location>
</feature>
<evidence type="ECO:0000256" key="2">
    <source>
        <dbReference type="ARBA" id="ARBA00022614"/>
    </source>
</evidence>
<feature type="region of interest" description="Disordered" evidence="7">
    <location>
        <begin position="205"/>
        <end position="225"/>
    </location>
</feature>
<keyword evidence="6" id="KW-0325">Glycoprotein</keyword>
<dbReference type="InterPro" id="IPR011009">
    <property type="entry name" value="Kinase-like_dom_sf"/>
</dbReference>
<accession>A0A2N9HMM0</accession>
<evidence type="ECO:0000256" key="3">
    <source>
        <dbReference type="ARBA" id="ARBA00022729"/>
    </source>
</evidence>
<dbReference type="Pfam" id="PF00560">
    <property type="entry name" value="LRR_1"/>
    <property type="match status" value="1"/>
</dbReference>
<evidence type="ECO:0000256" key="4">
    <source>
        <dbReference type="ARBA" id="ARBA00022737"/>
    </source>
</evidence>
<keyword evidence="2" id="KW-0433">Leucine-rich repeat</keyword>
<dbReference type="SMART" id="SM00219">
    <property type="entry name" value="TyrKc"/>
    <property type="match status" value="1"/>
</dbReference>
<dbReference type="GO" id="GO:0016020">
    <property type="term" value="C:membrane"/>
    <property type="evidence" value="ECO:0007669"/>
    <property type="project" value="UniProtKB-SubCell"/>
</dbReference>